<dbReference type="Pfam" id="PF00025">
    <property type="entry name" value="Arf"/>
    <property type="match status" value="1"/>
</dbReference>
<feature type="binding site" evidence="3">
    <location>
        <begin position="28"/>
        <end position="35"/>
    </location>
    <ligand>
        <name>GTP</name>
        <dbReference type="ChEBI" id="CHEBI:37565"/>
    </ligand>
</feature>
<dbReference type="VEuPathDB" id="FungiDB:EMCG_00365"/>
<keyword evidence="4" id="KW-0479">Metal-binding</keyword>
<evidence type="ECO:0000313" key="6">
    <source>
        <dbReference type="EMBL" id="PGH33426.1"/>
    </source>
</evidence>
<dbReference type="Proteomes" id="UP000226031">
    <property type="component" value="Unassembled WGS sequence"/>
</dbReference>
<proteinExistence type="predicted"/>
<dbReference type="PROSITE" id="PS51417">
    <property type="entry name" value="ARF"/>
    <property type="match status" value="1"/>
</dbReference>
<keyword evidence="1 3" id="KW-0547">Nucleotide-binding</keyword>
<keyword evidence="7" id="KW-1185">Reference proteome</keyword>
<reference evidence="6 7" key="1">
    <citation type="submission" date="2017-10" db="EMBL/GenBank/DDBJ databases">
        <title>Comparative genomics in systemic dimorphic fungi from Ajellomycetaceae.</title>
        <authorList>
            <person name="Munoz J.F."/>
            <person name="Mcewen J.G."/>
            <person name="Clay O.K."/>
            <person name="Cuomo C.A."/>
        </authorList>
    </citation>
    <scope>NUCLEOTIDE SEQUENCE [LARGE SCALE GENOMIC DNA]</scope>
    <source>
        <strain evidence="6 7">UAMH4076</strain>
    </source>
</reference>
<dbReference type="SMART" id="SM00177">
    <property type="entry name" value="ARF"/>
    <property type="match status" value="1"/>
</dbReference>
<gene>
    <name evidence="6" type="ORF">GX50_03733</name>
</gene>
<evidence type="ECO:0000256" key="5">
    <source>
        <dbReference type="SAM" id="MobiDB-lite"/>
    </source>
</evidence>
<dbReference type="Gene3D" id="3.40.50.300">
    <property type="entry name" value="P-loop containing nucleotide triphosphate hydrolases"/>
    <property type="match status" value="1"/>
</dbReference>
<evidence type="ECO:0000313" key="7">
    <source>
        <dbReference type="Proteomes" id="UP000226031"/>
    </source>
</evidence>
<dbReference type="SUPFAM" id="SSF52540">
    <property type="entry name" value="P-loop containing nucleoside triphosphate hydrolases"/>
    <property type="match status" value="1"/>
</dbReference>
<dbReference type="InterPro" id="IPR006689">
    <property type="entry name" value="Small_GTPase_ARF/SAR"/>
</dbReference>
<keyword evidence="4" id="KW-0460">Magnesium</keyword>
<evidence type="ECO:0000256" key="1">
    <source>
        <dbReference type="ARBA" id="ARBA00022741"/>
    </source>
</evidence>
<dbReference type="GO" id="GO:0046872">
    <property type="term" value="F:metal ion binding"/>
    <property type="evidence" value="ECO:0007669"/>
    <property type="project" value="UniProtKB-KW"/>
</dbReference>
<feature type="compositionally biased region" description="Basic and acidic residues" evidence="5">
    <location>
        <begin position="402"/>
        <end position="411"/>
    </location>
</feature>
<keyword evidence="2 3" id="KW-0342">GTP-binding</keyword>
<dbReference type="EMBL" id="PDND01000063">
    <property type="protein sequence ID" value="PGH33426.1"/>
    <property type="molecule type" value="Genomic_DNA"/>
</dbReference>
<evidence type="ECO:0000256" key="2">
    <source>
        <dbReference type="ARBA" id="ARBA00023134"/>
    </source>
</evidence>
<dbReference type="GO" id="GO:0003924">
    <property type="term" value="F:GTPase activity"/>
    <property type="evidence" value="ECO:0007669"/>
    <property type="project" value="InterPro"/>
</dbReference>
<feature type="binding site" evidence="4">
    <location>
        <position position="35"/>
    </location>
    <ligand>
        <name>Mg(2+)</name>
        <dbReference type="ChEBI" id="CHEBI:18420"/>
    </ligand>
</feature>
<feature type="region of interest" description="Disordered" evidence="5">
    <location>
        <begin position="212"/>
        <end position="233"/>
    </location>
</feature>
<dbReference type="InterPro" id="IPR024156">
    <property type="entry name" value="Small_GTPase_ARF"/>
</dbReference>
<evidence type="ECO:0000256" key="4">
    <source>
        <dbReference type="PIRSR" id="PIRSR606689-2"/>
    </source>
</evidence>
<organism evidence="6 7">
    <name type="scientific">[Emmonsia] crescens</name>
    <dbReference type="NCBI Taxonomy" id="73230"/>
    <lineage>
        <taxon>Eukaryota</taxon>
        <taxon>Fungi</taxon>
        <taxon>Dikarya</taxon>
        <taxon>Ascomycota</taxon>
        <taxon>Pezizomycotina</taxon>
        <taxon>Eurotiomycetes</taxon>
        <taxon>Eurotiomycetidae</taxon>
        <taxon>Onygenales</taxon>
        <taxon>Ajellomycetaceae</taxon>
        <taxon>Emergomyces</taxon>
    </lineage>
</organism>
<dbReference type="InterPro" id="IPR027417">
    <property type="entry name" value="P-loop_NTPase"/>
</dbReference>
<comment type="caution">
    <text evidence="6">The sequence shown here is derived from an EMBL/GenBank/DDBJ whole genome shotgun (WGS) entry which is preliminary data.</text>
</comment>
<feature type="binding site" evidence="3">
    <location>
        <position position="78"/>
    </location>
    <ligand>
        <name>GTP</name>
        <dbReference type="ChEBI" id="CHEBI:37565"/>
    </ligand>
</feature>
<dbReference type="STRING" id="73230.A0A2B7ZHH8"/>
<evidence type="ECO:0000256" key="3">
    <source>
        <dbReference type="PIRSR" id="PIRSR606689-1"/>
    </source>
</evidence>
<feature type="region of interest" description="Disordered" evidence="5">
    <location>
        <begin position="391"/>
        <end position="411"/>
    </location>
</feature>
<dbReference type="PANTHER" id="PTHR11711">
    <property type="entry name" value="ADP RIBOSYLATION FACTOR-RELATED"/>
    <property type="match status" value="1"/>
</dbReference>
<dbReference type="AlphaFoldDB" id="A0A2B7ZHH8"/>
<protein>
    <submittedName>
        <fullName evidence="6">Uncharacterized protein</fullName>
    </submittedName>
</protein>
<name>A0A2B7ZHH8_9EURO</name>
<sequence length="833" mass="94732">MVNFGLSGMPYIGGFLKGNEDYRCIMLGQDNAGKTTLLYRLQLGRQVDTIPTIFQTSNIETVQVPSERVVMTFLDLGGGCSQNPQSLFPHFQGPDALYLFVIDPTAIFNPNGGTQRAHHAIEGLKLALKRIDDAKYLAVVFTKRDQTGRDDPRVEKQISQVKEVLNEYRPEVSYPCELFDDLEQLSGATGAQTDLLLTRLARVAKMEDKVLRNTSMKKEAPPPPPKPNSPKLSREELLQKIESGSKGVNSLLGPDEFIRRMISGELQEWDHRSHLRAGFLTLTECILKESVVFDTADLLLERLDNMFQNISHRTLTIFLLHQIYLAMLSFREKTGSFPAREKFNEFLSENPDLMHARSWDPYYSEDFLFSPAAKSGWKLPDLQPLPQFMPRRAESQQQATQNHEKNKDKGDQTQIALGNRTPEILQHFAFATLKTMKLTNRRRAAVINETMPVLQSQIMRLRAASLTSSSSSSANSTRSIDPYSETQAYFWIQMLHAAIESVPISSGLDTRSLNFESFRILFPELLAADDIWKQHYTEKLWASIEGRTRTVLPDLKPLPNVLQAPSQSRVQQAVASTLDEKYSYYTSDTSSPSSPSLYSHGRPSVEELFLKVRWAVKEVGEYDDSNSPIPSTHVMLIYRIFNRMLDTKIQHGGDDNGKGRRRTASLSSAAWDAVSFLHQQQDHQQEHQEEHHPQTQQNFTAAVFWSRIVLRAFIETDGLSPYHSKFTSSLLSSARTPHATSPQEEALQFFEQFLQGNPRLCWEGLWRMYYSDELWRSEDARVMYVAPDRMAVPAYVVMGMGDGQEDGDREEIEVRLEEEQDAVLEGGWEVVDE</sequence>
<dbReference type="GO" id="GO:0005525">
    <property type="term" value="F:GTP binding"/>
    <property type="evidence" value="ECO:0007669"/>
    <property type="project" value="UniProtKB-KW"/>
</dbReference>
<accession>A0A2B7ZHH8</accession>
<feature type="binding site" evidence="4">
    <location>
        <position position="52"/>
    </location>
    <ligand>
        <name>Mg(2+)</name>
        <dbReference type="ChEBI" id="CHEBI:18420"/>
    </ligand>
</feature>